<feature type="compositionally biased region" description="Basic and acidic residues" evidence="2">
    <location>
        <begin position="245"/>
        <end position="260"/>
    </location>
</feature>
<feature type="region of interest" description="Disordered" evidence="2">
    <location>
        <begin position="450"/>
        <end position="810"/>
    </location>
</feature>
<feature type="compositionally biased region" description="Acidic residues" evidence="2">
    <location>
        <begin position="277"/>
        <end position="291"/>
    </location>
</feature>
<keyword evidence="1" id="KW-0175">Coiled coil</keyword>
<evidence type="ECO:0000313" key="4">
    <source>
        <dbReference type="Proteomes" id="UP000693946"/>
    </source>
</evidence>
<feature type="compositionally biased region" description="Polar residues" evidence="2">
    <location>
        <begin position="155"/>
        <end position="173"/>
    </location>
</feature>
<dbReference type="EMBL" id="JAGKHQ010000021">
    <property type="protein sequence ID" value="KAG7476168.1"/>
    <property type="molecule type" value="Genomic_DNA"/>
</dbReference>
<proteinExistence type="predicted"/>
<feature type="region of interest" description="Disordered" evidence="2">
    <location>
        <begin position="215"/>
        <end position="295"/>
    </location>
</feature>
<dbReference type="PANTHER" id="PTHR28638:SF3">
    <property type="entry name" value="PRE-B-CELL LEUKEMIA TRANSCRIPTION FACTOR-INTERACTING PROTEIN 1 ISOFORM X1"/>
    <property type="match status" value="1"/>
</dbReference>
<dbReference type="AlphaFoldDB" id="A0AAV6PXG3"/>
<reference evidence="3 4" key="1">
    <citation type="journal article" date="2021" name="Sci. Rep.">
        <title>Chromosome anchoring in Senegalese sole (Solea senegalensis) reveals sex-associated markers and genome rearrangements in flatfish.</title>
        <authorList>
            <person name="Guerrero-Cozar I."/>
            <person name="Gomez-Garrido J."/>
            <person name="Berbel C."/>
            <person name="Martinez-Blanch J.F."/>
            <person name="Alioto T."/>
            <person name="Claros M.G."/>
            <person name="Gagnaire P.A."/>
            <person name="Manchado M."/>
        </authorList>
    </citation>
    <scope>NUCLEOTIDE SEQUENCE [LARGE SCALE GENOMIC DNA]</scope>
    <source>
        <strain evidence="3">Sse05_10M</strain>
    </source>
</reference>
<dbReference type="GO" id="GO:0016020">
    <property type="term" value="C:membrane"/>
    <property type="evidence" value="ECO:0007669"/>
    <property type="project" value="TreeGrafter"/>
</dbReference>
<name>A0AAV6PXG3_SOLSE</name>
<dbReference type="PANTHER" id="PTHR28638">
    <property type="entry name" value="CELL CYCLE PROGRESSION PROTEIN 1"/>
    <property type="match status" value="1"/>
</dbReference>
<feature type="region of interest" description="Disordered" evidence="2">
    <location>
        <begin position="337"/>
        <end position="356"/>
    </location>
</feature>
<evidence type="ECO:0008006" key="5">
    <source>
        <dbReference type="Google" id="ProtNLM"/>
    </source>
</evidence>
<sequence length="959" mass="109307">MRRVLAVHVQELWSETTVTETVQASLGRCIDTLALKSKLASGSNSIRASSTRMHAHTTSLKTETVAETLRPLAEGTEHHEEASAADSGANQPGGSKASALGSPVEEHMVLEDKAELIGHTSTEQHTSTPPALSDSCSFVPGSDASNHPGDLPGSLAQTSPDPDSFSDSYTHISPSPDDTPASLLCTETLGGEQSTHEEERLVQGEILHPLQGEELQQEGDQSDLSPSMTELERQADCPPVDSEVCEEKTTRTEEQGDPEVRRRRSLLAALERIGRTEEEEDREEEDREEEFQVPQRADDSGFTVNKCILGVVILLGLGTIFFSESDYGTRELKDSEVPGKQEWLNPEVPPPPADTDSTELLNKLAEGNQQISVLQAQLETQKEEIKVATEQAAEGAVERLLREEIEKENSRLKTEMASLPLLQKENERLKQELESVPALQKELETLRSTVTELKRSSAAAPLKPTTSPPSGQPEDSRQDTTAREARKPWKEQKEKKTDWKKEKYDTGEKKEWKEKERSHWKEEEKKERKDGGKMGKHEQGKSDKVKDYEGKQKRHSEGIKQLKKNEEKKEKLSRGDEGKTWKAREGKKERVENSEQKDWKEVKGKYDKKGKYEKVSEGKHENDWKKEKDYGERHKVREEWKGEKEWKKVNDGFKGSGKEKWEKKDWKEKGEEKHSEWRCKSGKDGGKEGKQKGENKRWEESENHSKSHGKERKGKDEKRQLDENERKSKNGKDVKEGKMKDERVKKEETWKKGQKKKEHSGDRKKDAFSSEKHKDEHTMSDNHPHDHHDESVWADEKDRHSHRRPSLEQPEYWVQQRERLQHSPNTPQHCDTLETCAQTEGLLPVHFSEFDTVLQNYLAKAEEAGVDASQREELQKLAAEFFKDGVFLHNQMSFEDFVEDVADILEDMVEGVENGEEVETTIEDEFEKEVMKKFSVPAAAKKEEKILGEQKKESRRGHG</sequence>
<feature type="region of interest" description="Disordered" evidence="2">
    <location>
        <begin position="41"/>
        <end position="64"/>
    </location>
</feature>
<protein>
    <recommendedName>
        <fullName evidence="5">Pre-B-cell leukemia homeobox interacting protein 1b</fullName>
    </recommendedName>
</protein>
<feature type="compositionally biased region" description="Basic and acidic residues" evidence="2">
    <location>
        <begin position="474"/>
        <end position="705"/>
    </location>
</feature>
<comment type="caution">
    <text evidence="3">The sequence shown here is derived from an EMBL/GenBank/DDBJ whole genome shotgun (WGS) entry which is preliminary data.</text>
</comment>
<organism evidence="3 4">
    <name type="scientific">Solea senegalensis</name>
    <name type="common">Senegalese sole</name>
    <dbReference type="NCBI Taxonomy" id="28829"/>
    <lineage>
        <taxon>Eukaryota</taxon>
        <taxon>Metazoa</taxon>
        <taxon>Chordata</taxon>
        <taxon>Craniata</taxon>
        <taxon>Vertebrata</taxon>
        <taxon>Euteleostomi</taxon>
        <taxon>Actinopterygii</taxon>
        <taxon>Neopterygii</taxon>
        <taxon>Teleostei</taxon>
        <taxon>Neoteleostei</taxon>
        <taxon>Acanthomorphata</taxon>
        <taxon>Carangaria</taxon>
        <taxon>Pleuronectiformes</taxon>
        <taxon>Pleuronectoidei</taxon>
        <taxon>Soleidae</taxon>
        <taxon>Solea</taxon>
    </lineage>
</organism>
<keyword evidence="4" id="KW-1185">Reference proteome</keyword>
<feature type="compositionally biased region" description="Polar residues" evidence="2">
    <location>
        <begin position="41"/>
        <end position="62"/>
    </location>
</feature>
<dbReference type="Proteomes" id="UP000693946">
    <property type="component" value="Linkage Group LG9"/>
</dbReference>
<evidence type="ECO:0000256" key="2">
    <source>
        <dbReference type="SAM" id="MobiDB-lite"/>
    </source>
</evidence>
<feature type="compositionally biased region" description="Basic and acidic residues" evidence="2">
    <location>
        <begin position="759"/>
        <end position="799"/>
    </location>
</feature>
<gene>
    <name evidence="3" type="ORF">JOB18_047953</name>
</gene>
<feature type="region of interest" description="Disordered" evidence="2">
    <location>
        <begin position="76"/>
        <end position="102"/>
    </location>
</feature>
<accession>A0AAV6PXG3</accession>
<evidence type="ECO:0000256" key="1">
    <source>
        <dbReference type="ARBA" id="ARBA00023054"/>
    </source>
</evidence>
<dbReference type="InterPro" id="IPR051990">
    <property type="entry name" value="CCPG1/PBIP1"/>
</dbReference>
<feature type="compositionally biased region" description="Polar residues" evidence="2">
    <location>
        <begin position="120"/>
        <end position="136"/>
    </location>
</feature>
<feature type="compositionally biased region" description="Basic and acidic residues" evidence="2">
    <location>
        <begin position="713"/>
        <end position="751"/>
    </location>
</feature>
<evidence type="ECO:0000313" key="3">
    <source>
        <dbReference type="EMBL" id="KAG7476168.1"/>
    </source>
</evidence>
<feature type="region of interest" description="Disordered" evidence="2">
    <location>
        <begin position="120"/>
        <end position="184"/>
    </location>
</feature>